<dbReference type="InterPro" id="IPR016024">
    <property type="entry name" value="ARM-type_fold"/>
</dbReference>
<dbReference type="GO" id="GO:0000774">
    <property type="term" value="F:adenyl-nucleotide exchange factor activity"/>
    <property type="evidence" value="ECO:0007669"/>
    <property type="project" value="TreeGrafter"/>
</dbReference>
<protein>
    <submittedName>
        <fullName evidence="2">Hsp70 nucleotide exchange factor fes1</fullName>
    </submittedName>
</protein>
<sequence>SLSLSLSLVEGAWRMVVGAPYRSVMTLLLLASAATFAAAATVGRQNKSSGGGIFWATAKDEGDFLRLGPAASVEPVLDGPDPDTDPVGGVSDEEVDGELVGGFSSLDGMLQWAIGHSDPVKMKERVSDVQQMSADELRQAEIKELMEKMKMPSDAELMQIAIDDLNNSSISLEDRQHALNELLILVESVDNANDLDKLGGLMLVVQELSNSEAEIRMTSAWILGKASQNNPLVQNQVLSLGALTILMKMVQSSCTEEAVKALYAISSLIRNNGNGQELFYAASGEVMLQEIMKNSSIDIRLQKKAVFLVADLADWQLEKADTVKVNLPLFRSPVFLKSVVDLTLSSDIDLQEKALLAIRSLLQLSPTEAPVFKDFCHLDEALERMREQLEGLMTLDGKRDFARDMESLGREVHIIFQKQLEMVQSGFWTSKTSS</sequence>
<reference evidence="2" key="1">
    <citation type="submission" date="2015-07" db="EMBL/GenBank/DDBJ databases">
        <title>Transcriptome Assembly of Anthurium amnicola.</title>
        <authorList>
            <person name="Suzuki J."/>
        </authorList>
    </citation>
    <scope>NUCLEOTIDE SEQUENCE</scope>
</reference>
<feature type="domain" description="Nucleotide exchange factor Fes1" evidence="1">
    <location>
        <begin position="106"/>
        <end position="195"/>
    </location>
</feature>
<accession>A0A1D1YH07</accession>
<name>A0A1D1YH07_9ARAE</name>
<dbReference type="EMBL" id="GDJX01014009">
    <property type="protein sequence ID" value="JAT53927.1"/>
    <property type="molecule type" value="Transcribed_RNA"/>
</dbReference>
<evidence type="ECO:0000313" key="2">
    <source>
        <dbReference type="EMBL" id="JAT53927.1"/>
    </source>
</evidence>
<dbReference type="Gene3D" id="1.25.10.10">
    <property type="entry name" value="Leucine-rich Repeat Variant"/>
    <property type="match status" value="1"/>
</dbReference>
<dbReference type="SUPFAM" id="SSF48371">
    <property type="entry name" value="ARM repeat"/>
    <property type="match status" value="1"/>
</dbReference>
<dbReference type="PANTHER" id="PTHR19316:SF32">
    <property type="entry name" value="ARM REPEAT SUPERFAMILY PROTEIN"/>
    <property type="match status" value="1"/>
</dbReference>
<organism evidence="2">
    <name type="scientific">Anthurium amnicola</name>
    <dbReference type="NCBI Taxonomy" id="1678845"/>
    <lineage>
        <taxon>Eukaryota</taxon>
        <taxon>Viridiplantae</taxon>
        <taxon>Streptophyta</taxon>
        <taxon>Embryophyta</taxon>
        <taxon>Tracheophyta</taxon>
        <taxon>Spermatophyta</taxon>
        <taxon>Magnoliopsida</taxon>
        <taxon>Liliopsida</taxon>
        <taxon>Araceae</taxon>
        <taxon>Pothoideae</taxon>
        <taxon>Potheae</taxon>
        <taxon>Anthurium</taxon>
    </lineage>
</organism>
<dbReference type="AlphaFoldDB" id="A0A1D1YH07"/>
<dbReference type="InterPro" id="IPR011989">
    <property type="entry name" value="ARM-like"/>
</dbReference>
<proteinExistence type="predicted"/>
<dbReference type="InterPro" id="IPR050693">
    <property type="entry name" value="Hsp70_NEF-Inhibitors"/>
</dbReference>
<dbReference type="GO" id="GO:0005783">
    <property type="term" value="C:endoplasmic reticulum"/>
    <property type="evidence" value="ECO:0007669"/>
    <property type="project" value="TreeGrafter"/>
</dbReference>
<evidence type="ECO:0000259" key="1">
    <source>
        <dbReference type="Pfam" id="PF08609"/>
    </source>
</evidence>
<gene>
    <name evidence="2" type="primary">fes1_1</name>
    <name evidence="2" type="ORF">g.90444</name>
</gene>
<dbReference type="PANTHER" id="PTHR19316">
    <property type="entry name" value="PROTEIN FOLDING REGULATOR"/>
    <property type="match status" value="1"/>
</dbReference>
<feature type="non-terminal residue" evidence="2">
    <location>
        <position position="1"/>
    </location>
</feature>
<dbReference type="Pfam" id="PF08609">
    <property type="entry name" value="Fes1"/>
    <property type="match status" value="1"/>
</dbReference>
<dbReference type="InterPro" id="IPR013918">
    <property type="entry name" value="Nucleotide_exch_fac_Fes1"/>
</dbReference>